<reference evidence="1 2" key="1">
    <citation type="submission" date="2014-01" db="EMBL/GenBank/DDBJ databases">
        <title>Roseivivax halodurans JCM 10272 Genome Sequencing.</title>
        <authorList>
            <person name="Lai Q."/>
            <person name="Li G."/>
            <person name="Shao Z."/>
        </authorList>
    </citation>
    <scope>NUCLEOTIDE SEQUENCE [LARGE SCALE GENOMIC DNA]</scope>
    <source>
        <strain evidence="1 2">JCM 10272</strain>
    </source>
</reference>
<comment type="caution">
    <text evidence="1">The sequence shown here is derived from an EMBL/GenBank/DDBJ whole genome shotgun (WGS) entry which is preliminary data.</text>
</comment>
<organism evidence="1 2">
    <name type="scientific">Roseivivax halodurans JCM 10272</name>
    <dbReference type="NCBI Taxonomy" id="1449350"/>
    <lineage>
        <taxon>Bacteria</taxon>
        <taxon>Pseudomonadati</taxon>
        <taxon>Pseudomonadota</taxon>
        <taxon>Alphaproteobacteria</taxon>
        <taxon>Rhodobacterales</taxon>
        <taxon>Roseobacteraceae</taxon>
        <taxon>Roseivivax</taxon>
    </lineage>
</organism>
<dbReference type="STRING" id="1449350.OCH239_19995"/>
<keyword evidence="2" id="KW-1185">Reference proteome</keyword>
<proteinExistence type="predicted"/>
<dbReference type="AlphaFoldDB" id="X7EGS7"/>
<name>X7EGS7_9RHOB</name>
<gene>
    <name evidence="1" type="ORF">OCH239_19995</name>
</gene>
<evidence type="ECO:0000313" key="2">
    <source>
        <dbReference type="Proteomes" id="UP000022447"/>
    </source>
</evidence>
<dbReference type="Proteomes" id="UP000022447">
    <property type="component" value="Unassembled WGS sequence"/>
</dbReference>
<dbReference type="EMBL" id="JALZ01000007">
    <property type="protein sequence ID" value="ETX15085.1"/>
    <property type="molecule type" value="Genomic_DNA"/>
</dbReference>
<dbReference type="RefSeq" id="WP_157577836.1">
    <property type="nucleotide sequence ID" value="NZ_JALZ01000007.1"/>
</dbReference>
<evidence type="ECO:0000313" key="1">
    <source>
        <dbReference type="EMBL" id="ETX15085.1"/>
    </source>
</evidence>
<sequence>MSSVAFQWERSGRAAPHRDTRFTPLRIERLDVGGAIETSGIVPDFVMDRI</sequence>
<protein>
    <submittedName>
        <fullName evidence="1">Uncharacterized protein</fullName>
    </submittedName>
</protein>
<accession>X7EGS7</accession>